<dbReference type="Pfam" id="PF00005">
    <property type="entry name" value="ABC_tran"/>
    <property type="match status" value="1"/>
</dbReference>
<dbReference type="InterPro" id="IPR017871">
    <property type="entry name" value="ABC_transporter-like_CS"/>
</dbReference>
<dbReference type="PANTHER" id="PTHR42711:SF5">
    <property type="entry name" value="ABC TRANSPORTER ATP-BINDING PROTEIN NATA"/>
    <property type="match status" value="1"/>
</dbReference>
<proteinExistence type="inferred from homology"/>
<dbReference type="SUPFAM" id="SSF52540">
    <property type="entry name" value="P-loop containing nucleoside triphosphate hydrolases"/>
    <property type="match status" value="1"/>
</dbReference>
<dbReference type="EMBL" id="JBHSGD010000001">
    <property type="protein sequence ID" value="MFC4651322.1"/>
    <property type="molecule type" value="Genomic_DNA"/>
</dbReference>
<dbReference type="SMART" id="SM00382">
    <property type="entry name" value="AAA"/>
    <property type="match status" value="1"/>
</dbReference>
<organism evidence="6 7">
    <name type="scientific">Lactococcus nasutitermitis</name>
    <dbReference type="NCBI Taxonomy" id="1652957"/>
    <lineage>
        <taxon>Bacteria</taxon>
        <taxon>Bacillati</taxon>
        <taxon>Bacillota</taxon>
        <taxon>Bacilli</taxon>
        <taxon>Lactobacillales</taxon>
        <taxon>Streptococcaceae</taxon>
        <taxon>Lactococcus</taxon>
    </lineage>
</organism>
<evidence type="ECO:0000256" key="2">
    <source>
        <dbReference type="ARBA" id="ARBA00022448"/>
    </source>
</evidence>
<feature type="domain" description="ABC transporter" evidence="5">
    <location>
        <begin position="1"/>
        <end position="221"/>
    </location>
</feature>
<evidence type="ECO:0000256" key="4">
    <source>
        <dbReference type="ARBA" id="ARBA00022840"/>
    </source>
</evidence>
<dbReference type="InterPro" id="IPR050763">
    <property type="entry name" value="ABC_transporter_ATP-binding"/>
</dbReference>
<keyword evidence="4 6" id="KW-0067">ATP-binding</keyword>
<dbReference type="PROSITE" id="PS00211">
    <property type="entry name" value="ABC_TRANSPORTER_1"/>
    <property type="match status" value="1"/>
</dbReference>
<dbReference type="RefSeq" id="WP_213534632.1">
    <property type="nucleotide sequence ID" value="NZ_BOVQ01000003.1"/>
</dbReference>
<evidence type="ECO:0000313" key="7">
    <source>
        <dbReference type="Proteomes" id="UP001595987"/>
    </source>
</evidence>
<accession>A0ABV9JAK7</accession>
<dbReference type="InterPro" id="IPR027417">
    <property type="entry name" value="P-loop_NTPase"/>
</dbReference>
<dbReference type="GO" id="GO:0005524">
    <property type="term" value="F:ATP binding"/>
    <property type="evidence" value="ECO:0007669"/>
    <property type="project" value="UniProtKB-KW"/>
</dbReference>
<keyword evidence="3" id="KW-0547">Nucleotide-binding</keyword>
<protein>
    <submittedName>
        <fullName evidence="6">ABC transporter ATP-binding protein</fullName>
    </submittedName>
</protein>
<reference evidence="7" key="1">
    <citation type="journal article" date="2019" name="Int. J. Syst. Evol. Microbiol.">
        <title>The Global Catalogue of Microorganisms (GCM) 10K type strain sequencing project: providing services to taxonomists for standard genome sequencing and annotation.</title>
        <authorList>
            <consortium name="The Broad Institute Genomics Platform"/>
            <consortium name="The Broad Institute Genome Sequencing Center for Infectious Disease"/>
            <person name="Wu L."/>
            <person name="Ma J."/>
        </authorList>
    </citation>
    <scope>NUCLEOTIDE SEQUENCE [LARGE SCALE GENOMIC DNA]</scope>
    <source>
        <strain evidence="7">CCUG 63287</strain>
    </source>
</reference>
<dbReference type="PROSITE" id="PS50893">
    <property type="entry name" value="ABC_TRANSPORTER_2"/>
    <property type="match status" value="1"/>
</dbReference>
<sequence>MKIENITKSYGKTEVLKDISLEIKTGEKIALLGSNGTGKSTLMNIINQSLAPTSGKISYGEMHLTPENTGYIMQNMTLPSDARGIEIMRLFAHDKIAVAKGAELVKNFRMTDFITRKISQLSGGQKQKLFLISALQNQPDYFFLDEITTGLDSESRTELFEFLSENDAVKQATTVLVTHYMEEALQLCERFIILKDGKIAADLTKNDLISDEFSEIIFDRPVKKFDNYLIADKTYKLPKNMAEEILTDLSKNIVSYKRDFTLDLEGLLS</sequence>
<evidence type="ECO:0000259" key="5">
    <source>
        <dbReference type="PROSITE" id="PS50893"/>
    </source>
</evidence>
<evidence type="ECO:0000313" key="6">
    <source>
        <dbReference type="EMBL" id="MFC4651322.1"/>
    </source>
</evidence>
<keyword evidence="7" id="KW-1185">Reference proteome</keyword>
<dbReference type="InterPro" id="IPR003439">
    <property type="entry name" value="ABC_transporter-like_ATP-bd"/>
</dbReference>
<keyword evidence="2" id="KW-0813">Transport</keyword>
<dbReference type="CDD" id="cd03230">
    <property type="entry name" value="ABC_DR_subfamily_A"/>
    <property type="match status" value="1"/>
</dbReference>
<name>A0ABV9JAK7_9LACT</name>
<dbReference type="InterPro" id="IPR003593">
    <property type="entry name" value="AAA+_ATPase"/>
</dbReference>
<dbReference type="Gene3D" id="3.40.50.300">
    <property type="entry name" value="P-loop containing nucleotide triphosphate hydrolases"/>
    <property type="match status" value="1"/>
</dbReference>
<dbReference type="Proteomes" id="UP001595987">
    <property type="component" value="Unassembled WGS sequence"/>
</dbReference>
<comment type="similarity">
    <text evidence="1">Belongs to the ABC transporter superfamily.</text>
</comment>
<evidence type="ECO:0000256" key="3">
    <source>
        <dbReference type="ARBA" id="ARBA00022741"/>
    </source>
</evidence>
<dbReference type="PANTHER" id="PTHR42711">
    <property type="entry name" value="ABC TRANSPORTER ATP-BINDING PROTEIN"/>
    <property type="match status" value="1"/>
</dbReference>
<evidence type="ECO:0000256" key="1">
    <source>
        <dbReference type="ARBA" id="ARBA00005417"/>
    </source>
</evidence>
<gene>
    <name evidence="6" type="ORF">ACFO26_00165</name>
</gene>
<comment type="caution">
    <text evidence="6">The sequence shown here is derived from an EMBL/GenBank/DDBJ whole genome shotgun (WGS) entry which is preliminary data.</text>
</comment>